<name>A0AAE0S483_9BIVA</name>
<keyword evidence="11" id="KW-0472">Membrane</keyword>
<dbReference type="GO" id="GO:0002376">
    <property type="term" value="P:immune system process"/>
    <property type="evidence" value="ECO:0007669"/>
    <property type="project" value="UniProtKB-KW"/>
</dbReference>
<dbReference type="GO" id="GO:0008270">
    <property type="term" value="F:zinc ion binding"/>
    <property type="evidence" value="ECO:0007669"/>
    <property type="project" value="UniProtKB-KW"/>
</dbReference>
<accession>A0AAE0S483</accession>
<feature type="compositionally biased region" description="Polar residues" evidence="10">
    <location>
        <begin position="77"/>
        <end position="95"/>
    </location>
</feature>
<evidence type="ECO:0000256" key="1">
    <source>
        <dbReference type="ARBA" id="ARBA00004155"/>
    </source>
</evidence>
<dbReference type="SMART" id="SM00744">
    <property type="entry name" value="RINGv"/>
    <property type="match status" value="1"/>
</dbReference>
<evidence type="ECO:0000259" key="12">
    <source>
        <dbReference type="PROSITE" id="PS50089"/>
    </source>
</evidence>
<dbReference type="GO" id="GO:0005765">
    <property type="term" value="C:lysosomal membrane"/>
    <property type="evidence" value="ECO:0007669"/>
    <property type="project" value="UniProtKB-SubCell"/>
</dbReference>
<evidence type="ECO:0008006" key="16">
    <source>
        <dbReference type="Google" id="ProtNLM"/>
    </source>
</evidence>
<evidence type="ECO:0000256" key="2">
    <source>
        <dbReference type="ARBA" id="ARBA00004439"/>
    </source>
</evidence>
<evidence type="ECO:0000256" key="11">
    <source>
        <dbReference type="SAM" id="Phobius"/>
    </source>
</evidence>
<dbReference type="CDD" id="cd16495">
    <property type="entry name" value="RING_CH-C4HC3_MARCH"/>
    <property type="match status" value="1"/>
</dbReference>
<evidence type="ECO:0000256" key="6">
    <source>
        <dbReference type="ARBA" id="ARBA00022833"/>
    </source>
</evidence>
<proteinExistence type="predicted"/>
<dbReference type="Pfam" id="PF12906">
    <property type="entry name" value="RINGv"/>
    <property type="match status" value="1"/>
</dbReference>
<dbReference type="SUPFAM" id="SSF57850">
    <property type="entry name" value="RING/U-box"/>
    <property type="match status" value="1"/>
</dbReference>
<reference evidence="14" key="3">
    <citation type="submission" date="2023-05" db="EMBL/GenBank/DDBJ databases">
        <authorList>
            <person name="Smith C.H."/>
        </authorList>
    </citation>
    <scope>NUCLEOTIDE SEQUENCE</scope>
    <source>
        <strain evidence="14">CHS0354</strain>
        <tissue evidence="14">Mantle</tissue>
    </source>
</reference>
<keyword evidence="11" id="KW-1133">Transmembrane helix</keyword>
<gene>
    <name evidence="14" type="ORF">CHS0354_009656</name>
</gene>
<reference evidence="14" key="2">
    <citation type="journal article" date="2021" name="Genome Biol. Evol.">
        <title>Developing a high-quality reference genome for a parasitic bivalve with doubly uniparental inheritance (Bivalvia: Unionida).</title>
        <authorList>
            <person name="Smith C.H."/>
        </authorList>
    </citation>
    <scope>NUCLEOTIDE SEQUENCE</scope>
    <source>
        <strain evidence="14">CHS0354</strain>
        <tissue evidence="14">Mantle</tissue>
    </source>
</reference>
<dbReference type="InterPro" id="IPR001841">
    <property type="entry name" value="Znf_RING"/>
</dbReference>
<dbReference type="EMBL" id="JAEAOA010000616">
    <property type="protein sequence ID" value="KAK3584967.1"/>
    <property type="molecule type" value="Genomic_DNA"/>
</dbReference>
<evidence type="ECO:0000256" key="8">
    <source>
        <dbReference type="ARBA" id="ARBA00023329"/>
    </source>
</evidence>
<feature type="domain" description="RING-CH-type" evidence="13">
    <location>
        <begin position="130"/>
        <end position="197"/>
    </location>
</feature>
<sequence length="340" mass="38635">MDYQGSYCYTMPHERLSDDNSFLANGQHSKEKSENLKITDTHIDKNNSNNCEQYNRERNSNGEEMKFSKTQTKSDKTPNSTVETHSLSCPSSQIRGSHHEARKLEIKDNYSAVQSDFRNVETAIVPLPNTGIVNVYQCKYCSEESKDKGSLIVPCRCSGSLEHVHQDCLKNWIRVRYEGTCNTEPRCELCRYKFCHQKQYKWNHSSCPDLIRSDVWRYSLGSVCVFIAICSLLALVLSFGQENPFTKYYADYKADGPVTSNVNEINRGKETYGLSTLDNVKIVCGILFIIFSALCVFLSKSCNTPPHKFILRCIHSSKQWTILPYSASNDSLVTGNSTNV</sequence>
<dbReference type="InterPro" id="IPR011016">
    <property type="entry name" value="Znf_RING-CH"/>
</dbReference>
<dbReference type="PROSITE" id="PS50089">
    <property type="entry name" value="ZF_RING_2"/>
    <property type="match status" value="1"/>
</dbReference>
<evidence type="ECO:0000256" key="7">
    <source>
        <dbReference type="ARBA" id="ARBA00022859"/>
    </source>
</evidence>
<reference evidence="14" key="1">
    <citation type="journal article" date="2021" name="Genome Biol. Evol.">
        <title>A High-Quality Reference Genome for a Parasitic Bivalve with Doubly Uniparental Inheritance (Bivalvia: Unionida).</title>
        <authorList>
            <person name="Smith C.H."/>
        </authorList>
    </citation>
    <scope>NUCLEOTIDE SEQUENCE</scope>
    <source>
        <strain evidence="14">CHS0354</strain>
    </source>
</reference>
<evidence type="ECO:0000313" key="14">
    <source>
        <dbReference type="EMBL" id="KAK3584967.1"/>
    </source>
</evidence>
<evidence type="ECO:0000256" key="3">
    <source>
        <dbReference type="ARBA" id="ARBA00004520"/>
    </source>
</evidence>
<feature type="domain" description="RING-type" evidence="12">
    <location>
        <begin position="138"/>
        <end position="191"/>
    </location>
</feature>
<keyword evidence="8" id="KW-0968">Cytoplasmic vesicle</keyword>
<dbReference type="PROSITE" id="PS51292">
    <property type="entry name" value="ZF_RING_CH"/>
    <property type="match status" value="1"/>
</dbReference>
<protein>
    <recommendedName>
        <fullName evidence="16">RING-CH-type domain-containing protein</fullName>
    </recommendedName>
</protein>
<keyword evidence="5 9" id="KW-0863">Zinc-finger</keyword>
<keyword evidence="6" id="KW-0862">Zinc</keyword>
<feature type="region of interest" description="Disordered" evidence="10">
    <location>
        <begin position="42"/>
        <end position="98"/>
    </location>
</feature>
<comment type="caution">
    <text evidence="14">The sequence shown here is derived from an EMBL/GenBank/DDBJ whole genome shotgun (WGS) entry which is preliminary data.</text>
</comment>
<evidence type="ECO:0000256" key="9">
    <source>
        <dbReference type="PROSITE-ProRule" id="PRU00175"/>
    </source>
</evidence>
<keyword evidence="7" id="KW-0391">Immunity</keyword>
<evidence type="ECO:0000313" key="15">
    <source>
        <dbReference type="Proteomes" id="UP001195483"/>
    </source>
</evidence>
<comment type="subcellular location">
    <subcellularLocation>
        <location evidence="2">Cytoplasmic vesicle membrane</location>
        <topology evidence="2">Multi-pass membrane protein</topology>
    </subcellularLocation>
    <subcellularLocation>
        <location evidence="3">Early endosome membrane</location>
        <topology evidence="3">Multi-pass membrane protein</topology>
    </subcellularLocation>
    <subcellularLocation>
        <location evidence="1">Lysosome membrane</location>
        <topology evidence="1">Multi-pass membrane protein</topology>
    </subcellularLocation>
</comment>
<keyword evidence="15" id="KW-1185">Reference proteome</keyword>
<evidence type="ECO:0000256" key="5">
    <source>
        <dbReference type="ARBA" id="ARBA00022771"/>
    </source>
</evidence>
<keyword evidence="4" id="KW-0479">Metal-binding</keyword>
<dbReference type="GO" id="GO:0031901">
    <property type="term" value="C:early endosome membrane"/>
    <property type="evidence" value="ECO:0007669"/>
    <property type="project" value="UniProtKB-SubCell"/>
</dbReference>
<keyword evidence="11" id="KW-0812">Transmembrane</keyword>
<organism evidence="14 15">
    <name type="scientific">Potamilus streckersoni</name>
    <dbReference type="NCBI Taxonomy" id="2493646"/>
    <lineage>
        <taxon>Eukaryota</taxon>
        <taxon>Metazoa</taxon>
        <taxon>Spiralia</taxon>
        <taxon>Lophotrochozoa</taxon>
        <taxon>Mollusca</taxon>
        <taxon>Bivalvia</taxon>
        <taxon>Autobranchia</taxon>
        <taxon>Heteroconchia</taxon>
        <taxon>Palaeoheterodonta</taxon>
        <taxon>Unionida</taxon>
        <taxon>Unionoidea</taxon>
        <taxon>Unionidae</taxon>
        <taxon>Ambleminae</taxon>
        <taxon>Lampsilini</taxon>
        <taxon>Potamilus</taxon>
    </lineage>
</organism>
<feature type="transmembrane region" description="Helical" evidence="11">
    <location>
        <begin position="218"/>
        <end position="239"/>
    </location>
</feature>
<evidence type="ECO:0000259" key="13">
    <source>
        <dbReference type="PROSITE" id="PS51292"/>
    </source>
</evidence>
<feature type="compositionally biased region" description="Basic and acidic residues" evidence="10">
    <location>
        <begin position="54"/>
        <end position="76"/>
    </location>
</feature>
<dbReference type="PANTHER" id="PTHR45981">
    <property type="entry name" value="LD02310P"/>
    <property type="match status" value="1"/>
</dbReference>
<dbReference type="InterPro" id="IPR013083">
    <property type="entry name" value="Znf_RING/FYVE/PHD"/>
</dbReference>
<dbReference type="Proteomes" id="UP001195483">
    <property type="component" value="Unassembled WGS sequence"/>
</dbReference>
<evidence type="ECO:0000256" key="4">
    <source>
        <dbReference type="ARBA" id="ARBA00022723"/>
    </source>
</evidence>
<evidence type="ECO:0000256" key="10">
    <source>
        <dbReference type="SAM" id="MobiDB-lite"/>
    </source>
</evidence>
<dbReference type="AlphaFoldDB" id="A0AAE0S483"/>
<dbReference type="Gene3D" id="3.30.40.10">
    <property type="entry name" value="Zinc/RING finger domain, C3HC4 (zinc finger)"/>
    <property type="match status" value="1"/>
</dbReference>
<feature type="transmembrane region" description="Helical" evidence="11">
    <location>
        <begin position="280"/>
        <end position="299"/>
    </location>
</feature>